<evidence type="ECO:0000313" key="1">
    <source>
        <dbReference type="EMBL" id="KRR04406.1"/>
    </source>
</evidence>
<protein>
    <submittedName>
        <fullName evidence="1">Uncharacterized protein</fullName>
    </submittedName>
</protein>
<accession>A0A0R3LH43</accession>
<organism evidence="1 2">
    <name type="scientific">Bradyrhizobium valentinum</name>
    <dbReference type="NCBI Taxonomy" id="1518501"/>
    <lineage>
        <taxon>Bacteria</taxon>
        <taxon>Pseudomonadati</taxon>
        <taxon>Pseudomonadota</taxon>
        <taxon>Alphaproteobacteria</taxon>
        <taxon>Hyphomicrobiales</taxon>
        <taxon>Nitrobacteraceae</taxon>
        <taxon>Bradyrhizobium</taxon>
    </lineage>
</organism>
<comment type="caution">
    <text evidence="1">The sequence shown here is derived from an EMBL/GenBank/DDBJ whole genome shotgun (WGS) entry which is preliminary data.</text>
</comment>
<proteinExistence type="predicted"/>
<keyword evidence="2" id="KW-1185">Reference proteome</keyword>
<reference evidence="1 2" key="1">
    <citation type="submission" date="2014-03" db="EMBL/GenBank/DDBJ databases">
        <title>Bradyrhizobium valentinum sp. nov., isolated from effective nodules of Lupinus mariae-josephae, a lupine endemic of basic-lime soils in Eastern Spain.</title>
        <authorList>
            <person name="Duran D."/>
            <person name="Rey L."/>
            <person name="Navarro A."/>
            <person name="Busquets A."/>
            <person name="Imperial J."/>
            <person name="Ruiz-Argueso T."/>
        </authorList>
    </citation>
    <scope>NUCLEOTIDE SEQUENCE [LARGE SCALE GENOMIC DNA]</scope>
    <source>
        <strain evidence="1 2">LmjM3</strain>
    </source>
</reference>
<dbReference type="AlphaFoldDB" id="A0A0R3LH43"/>
<dbReference type="EMBL" id="LLXX01000125">
    <property type="protein sequence ID" value="KRR04406.1"/>
    <property type="molecule type" value="Genomic_DNA"/>
</dbReference>
<evidence type="ECO:0000313" key="2">
    <source>
        <dbReference type="Proteomes" id="UP000051913"/>
    </source>
</evidence>
<sequence length="89" mass="9981">MSKPRLQLIHCSNGIRPEAKHPQRGRSFRPLVIHGGARAISAPRENSWEAALDLINLGFLISHVSYLTFLQASLTVLETYNRTDPEKTS</sequence>
<dbReference type="Proteomes" id="UP000051913">
    <property type="component" value="Unassembled WGS sequence"/>
</dbReference>
<name>A0A0R3LH43_9BRAD</name>
<gene>
    <name evidence="1" type="ORF">CP49_36715</name>
</gene>
<dbReference type="RefSeq" id="WP_057852209.1">
    <property type="nucleotide sequence ID" value="NZ_LLXX01000125.1"/>
</dbReference>